<dbReference type="GO" id="GO:0005634">
    <property type="term" value="C:nucleus"/>
    <property type="evidence" value="ECO:0007669"/>
    <property type="project" value="UniProtKB-SubCell"/>
</dbReference>
<evidence type="ECO:0000256" key="3">
    <source>
        <dbReference type="ARBA" id="ARBA00022490"/>
    </source>
</evidence>
<keyword evidence="5" id="KW-0862">Zinc</keyword>
<dbReference type="Pfam" id="PF00397">
    <property type="entry name" value="WW"/>
    <property type="match status" value="2"/>
</dbReference>
<gene>
    <name evidence="9" type="ORF">PBRA_000328</name>
    <name evidence="10" type="ORF">PLBR_LOCUS4103</name>
</gene>
<dbReference type="EMBL" id="CDSF01000001">
    <property type="protein sequence ID" value="CEO94543.1"/>
    <property type="molecule type" value="Genomic_DNA"/>
</dbReference>
<dbReference type="GO" id="GO:0003713">
    <property type="term" value="F:transcription coactivator activity"/>
    <property type="evidence" value="ECO:0007669"/>
    <property type="project" value="TreeGrafter"/>
</dbReference>
<dbReference type="Gene3D" id="2.20.70.10">
    <property type="match status" value="2"/>
</dbReference>
<feature type="domain" description="RING-type" evidence="8">
    <location>
        <begin position="244"/>
        <end position="282"/>
    </location>
</feature>
<dbReference type="SUPFAM" id="SSF51045">
    <property type="entry name" value="WW domain"/>
    <property type="match status" value="2"/>
</dbReference>
<dbReference type="GO" id="GO:0045944">
    <property type="term" value="P:positive regulation of transcription by RNA polymerase II"/>
    <property type="evidence" value="ECO:0007669"/>
    <property type="project" value="TreeGrafter"/>
</dbReference>
<dbReference type="SMART" id="SM00456">
    <property type="entry name" value="WW"/>
    <property type="match status" value="2"/>
</dbReference>
<keyword evidence="5" id="KW-0863">Zinc-finger</keyword>
<proteinExistence type="predicted"/>
<dbReference type="Proteomes" id="UP000290189">
    <property type="component" value="Unassembled WGS sequence"/>
</dbReference>
<dbReference type="InterPro" id="IPR001202">
    <property type="entry name" value="WW_dom"/>
</dbReference>
<keyword evidence="10" id="KW-0496">Mitochondrion</keyword>
<evidence type="ECO:0000259" key="7">
    <source>
        <dbReference type="PROSITE" id="PS50020"/>
    </source>
</evidence>
<dbReference type="PROSITE" id="PS50089">
    <property type="entry name" value="ZF_RING_2"/>
    <property type="match status" value="1"/>
</dbReference>
<dbReference type="PROSITE" id="PS01159">
    <property type="entry name" value="WW_DOMAIN_1"/>
    <property type="match status" value="1"/>
</dbReference>
<dbReference type="CDD" id="cd00201">
    <property type="entry name" value="WW"/>
    <property type="match status" value="2"/>
</dbReference>
<keyword evidence="3" id="KW-0963">Cytoplasm</keyword>
<feature type="domain" description="WW" evidence="7">
    <location>
        <begin position="1"/>
        <end position="35"/>
    </location>
</feature>
<dbReference type="InterPro" id="IPR013083">
    <property type="entry name" value="Znf_RING/FYVE/PHD"/>
</dbReference>
<sequence>MALPAGWDAKFDTKLQRWYFVDHNTRTTTWDDPRPLPQGWEARVDPRTKRKYFVNHIERRTAWEDPRPPPTPSAANATQQLQPQTTAVSRSVSMSPQNPMYLNPQPHLPTFNTAVAMQASGPNFPSMHTQFGQQFAPNSQIVASAPAAVAPSAPDLDMGDVSCSASSASVPATQQDGRAMYLKILRLAITDKRISPEEDKLLRELRKQEGISDDELNVMLASLGITMSDFDDLKEKGKVPIGMCCVCLENPTEFIILDCMHLCLCSDCQEMIAKSGKCPQCRAPINKVVRAYM</sequence>
<evidence type="ECO:0000256" key="6">
    <source>
        <dbReference type="SAM" id="MobiDB-lite"/>
    </source>
</evidence>
<organism evidence="9 11">
    <name type="scientific">Plasmodiophora brassicae</name>
    <name type="common">Clubroot disease agent</name>
    <dbReference type="NCBI Taxonomy" id="37360"/>
    <lineage>
        <taxon>Eukaryota</taxon>
        <taxon>Sar</taxon>
        <taxon>Rhizaria</taxon>
        <taxon>Endomyxa</taxon>
        <taxon>Phytomyxea</taxon>
        <taxon>Plasmodiophorida</taxon>
        <taxon>Plasmodiophoridae</taxon>
        <taxon>Plasmodiophora</taxon>
    </lineage>
</organism>
<keyword evidence="4" id="KW-0539">Nucleus</keyword>
<dbReference type="STRING" id="37360.A0A0G4IH88"/>
<dbReference type="InterPro" id="IPR036020">
    <property type="entry name" value="WW_dom_sf"/>
</dbReference>
<accession>A0A0G4IH88</accession>
<geneLocation type="mitochondrion" evidence="10"/>
<evidence type="ECO:0000256" key="1">
    <source>
        <dbReference type="ARBA" id="ARBA00004123"/>
    </source>
</evidence>
<dbReference type="GO" id="GO:0005737">
    <property type="term" value="C:cytoplasm"/>
    <property type="evidence" value="ECO:0007669"/>
    <property type="project" value="UniProtKB-SubCell"/>
</dbReference>
<dbReference type="EMBL" id="OVEO01000006">
    <property type="protein sequence ID" value="SPQ96888.1"/>
    <property type="molecule type" value="Genomic_DNA"/>
</dbReference>
<dbReference type="InterPro" id="IPR001841">
    <property type="entry name" value="Znf_RING"/>
</dbReference>
<dbReference type="PROSITE" id="PS50020">
    <property type="entry name" value="WW_DOMAIN_2"/>
    <property type="match status" value="2"/>
</dbReference>
<feature type="domain" description="WW" evidence="7">
    <location>
        <begin position="34"/>
        <end position="68"/>
    </location>
</feature>
<name>A0A0G4IH88_PLABS</name>
<feature type="region of interest" description="Disordered" evidence="6">
    <location>
        <begin position="59"/>
        <end position="95"/>
    </location>
</feature>
<dbReference type="AlphaFoldDB" id="A0A0G4IH88"/>
<evidence type="ECO:0000259" key="8">
    <source>
        <dbReference type="PROSITE" id="PS50089"/>
    </source>
</evidence>
<dbReference type="InterPro" id="IPR051583">
    <property type="entry name" value="YAP1"/>
</dbReference>
<keyword evidence="5" id="KW-0479">Metal-binding</keyword>
<evidence type="ECO:0000313" key="10">
    <source>
        <dbReference type="EMBL" id="SPQ96888.1"/>
    </source>
</evidence>
<evidence type="ECO:0000313" key="11">
    <source>
        <dbReference type="Proteomes" id="UP000039324"/>
    </source>
</evidence>
<dbReference type="PANTHER" id="PTHR17616">
    <property type="entry name" value="YES-ASSOCIATED PROTEIN YAP1 FAMILY MEMBER"/>
    <property type="match status" value="1"/>
</dbReference>
<dbReference type="Proteomes" id="UP000039324">
    <property type="component" value="Unassembled WGS sequence"/>
</dbReference>
<dbReference type="Gene3D" id="3.30.40.10">
    <property type="entry name" value="Zinc/RING finger domain, C3HC4 (zinc finger)"/>
    <property type="match status" value="1"/>
</dbReference>
<keyword evidence="11" id="KW-1185">Reference proteome</keyword>
<dbReference type="GO" id="GO:0035329">
    <property type="term" value="P:hippo signaling"/>
    <property type="evidence" value="ECO:0007669"/>
    <property type="project" value="TreeGrafter"/>
</dbReference>
<feature type="compositionally biased region" description="Polar residues" evidence="6">
    <location>
        <begin position="73"/>
        <end position="95"/>
    </location>
</feature>
<reference evidence="10 12" key="2">
    <citation type="submission" date="2018-03" db="EMBL/GenBank/DDBJ databases">
        <authorList>
            <person name="Fogelqvist J."/>
        </authorList>
    </citation>
    <scope>NUCLEOTIDE SEQUENCE [LARGE SCALE GENOMIC DNA]</scope>
</reference>
<evidence type="ECO:0000313" key="12">
    <source>
        <dbReference type="Proteomes" id="UP000290189"/>
    </source>
</evidence>
<dbReference type="PANTHER" id="PTHR17616:SF8">
    <property type="entry name" value="TRANSCRIPTIONAL COACTIVATOR YORKIE"/>
    <property type="match status" value="1"/>
</dbReference>
<dbReference type="OrthoDB" id="3045089at2759"/>
<evidence type="ECO:0000256" key="4">
    <source>
        <dbReference type="ARBA" id="ARBA00023242"/>
    </source>
</evidence>
<protein>
    <submittedName>
        <fullName evidence="9">Uncharacterized protein</fullName>
    </submittedName>
</protein>
<comment type="subcellular location">
    <subcellularLocation>
        <location evidence="2">Cytoplasm</location>
    </subcellularLocation>
    <subcellularLocation>
        <location evidence="1">Nucleus</location>
    </subcellularLocation>
</comment>
<evidence type="ECO:0000313" key="9">
    <source>
        <dbReference type="EMBL" id="CEO94543.1"/>
    </source>
</evidence>
<dbReference type="Pfam" id="PF13920">
    <property type="entry name" value="zf-C3HC4_3"/>
    <property type="match status" value="1"/>
</dbReference>
<evidence type="ECO:0000256" key="5">
    <source>
        <dbReference type="PROSITE-ProRule" id="PRU00175"/>
    </source>
</evidence>
<reference evidence="9 11" key="1">
    <citation type="submission" date="2015-02" db="EMBL/GenBank/DDBJ databases">
        <authorList>
            <person name="Chooi Y.-H."/>
        </authorList>
    </citation>
    <scope>NUCLEOTIDE SEQUENCE [LARGE SCALE GENOMIC DNA]</scope>
    <source>
        <strain evidence="9">E3</strain>
    </source>
</reference>
<evidence type="ECO:0000256" key="2">
    <source>
        <dbReference type="ARBA" id="ARBA00004496"/>
    </source>
</evidence>
<dbReference type="SUPFAM" id="SSF57850">
    <property type="entry name" value="RING/U-box"/>
    <property type="match status" value="1"/>
</dbReference>
<dbReference type="GO" id="GO:0008270">
    <property type="term" value="F:zinc ion binding"/>
    <property type="evidence" value="ECO:0007669"/>
    <property type="project" value="UniProtKB-KW"/>
</dbReference>